<evidence type="ECO:0000256" key="13">
    <source>
        <dbReference type="SAM" id="MobiDB-lite"/>
    </source>
</evidence>
<keyword evidence="5 11" id="KW-0804">Transcription</keyword>
<evidence type="ECO:0000256" key="1">
    <source>
        <dbReference type="ARBA" id="ARBA00004123"/>
    </source>
</evidence>
<dbReference type="GO" id="GO:0009737">
    <property type="term" value="P:response to abscisic acid"/>
    <property type="evidence" value="ECO:0007669"/>
    <property type="project" value="UniProtKB-ARBA"/>
</dbReference>
<name>A0A9R1WBI1_LACSA</name>
<dbReference type="Pfam" id="PF02183">
    <property type="entry name" value="HALZ"/>
    <property type="match status" value="1"/>
</dbReference>
<comment type="function">
    <text evidence="11">Transcription factor.</text>
</comment>
<dbReference type="SUPFAM" id="SSF46689">
    <property type="entry name" value="Homeodomain-like"/>
    <property type="match status" value="1"/>
</dbReference>
<comment type="caution">
    <text evidence="15">The sequence shown here is derived from an EMBL/GenBank/DDBJ whole genome shotgun (WGS) entry which is preliminary data.</text>
</comment>
<dbReference type="GO" id="GO:0045893">
    <property type="term" value="P:positive regulation of DNA-templated transcription"/>
    <property type="evidence" value="ECO:0000318"/>
    <property type="project" value="GO_Central"/>
</dbReference>
<evidence type="ECO:0000256" key="10">
    <source>
        <dbReference type="RuleBase" id="RU000682"/>
    </source>
</evidence>
<dbReference type="PANTHER" id="PTHR24326">
    <property type="entry name" value="HOMEOBOX-LEUCINE ZIPPER PROTEIN"/>
    <property type="match status" value="1"/>
</dbReference>
<sequence>MVRHDSTRYLDYIILNNSFIHLLKNKDFMILKHVRMLGGASGSETNIDHEVFKPTAGAQIRKKSKSKNIINNSSRRFSDEQIKSLESLFKMENKLEPRKKLEMARELGLHPRQVAIWFQNRRARWKSKQVEQDYTSLKADYDALSHRFESLKKEKHALLEQLRDLCTRLKEPHEGSSSKDLDSGSENGDTNLELNNGNYSSGFSGALDMAIYSDEDDPRRKPNIIISSRKEESENVNVNQLISRHDDDDDDDADADDNEKASNYDLGSLFDQSCSNWWDVWSSNS</sequence>
<evidence type="ECO:0000256" key="5">
    <source>
        <dbReference type="ARBA" id="ARBA00023163"/>
    </source>
</evidence>
<keyword evidence="3 9" id="KW-0238">DNA-binding</keyword>
<dbReference type="GO" id="GO:0043565">
    <property type="term" value="F:sequence-specific DNA binding"/>
    <property type="evidence" value="ECO:0000318"/>
    <property type="project" value="GO_Central"/>
</dbReference>
<dbReference type="CDD" id="cd00086">
    <property type="entry name" value="homeodomain"/>
    <property type="match status" value="1"/>
</dbReference>
<keyword evidence="6 9" id="KW-0539">Nucleus</keyword>
<dbReference type="Proteomes" id="UP000235145">
    <property type="component" value="Unassembled WGS sequence"/>
</dbReference>
<dbReference type="InterPro" id="IPR001356">
    <property type="entry name" value="HD"/>
</dbReference>
<proteinExistence type="inferred from homology"/>
<dbReference type="InterPro" id="IPR017970">
    <property type="entry name" value="Homeobox_CS"/>
</dbReference>
<dbReference type="GO" id="GO:0000981">
    <property type="term" value="F:DNA-binding transcription factor activity, RNA polymerase II-specific"/>
    <property type="evidence" value="ECO:0007669"/>
    <property type="project" value="UniProtKB-UniRule"/>
</dbReference>
<evidence type="ECO:0000256" key="8">
    <source>
        <dbReference type="ARBA" id="ARBA00058361"/>
    </source>
</evidence>
<dbReference type="SMART" id="SM00389">
    <property type="entry name" value="HOX"/>
    <property type="match status" value="1"/>
</dbReference>
<dbReference type="PROSITE" id="PS50071">
    <property type="entry name" value="HOMEOBOX_2"/>
    <property type="match status" value="1"/>
</dbReference>
<dbReference type="GO" id="GO:0005634">
    <property type="term" value="C:nucleus"/>
    <property type="evidence" value="ECO:0000318"/>
    <property type="project" value="GO_Central"/>
</dbReference>
<dbReference type="PRINTS" id="PR00031">
    <property type="entry name" value="HTHREPRESSR"/>
</dbReference>
<dbReference type="InterPro" id="IPR009057">
    <property type="entry name" value="Homeodomain-like_sf"/>
</dbReference>
<reference evidence="15 16" key="1">
    <citation type="journal article" date="2017" name="Nat. Commun.">
        <title>Genome assembly with in vitro proximity ligation data and whole-genome triplication in lettuce.</title>
        <authorList>
            <person name="Reyes-Chin-Wo S."/>
            <person name="Wang Z."/>
            <person name="Yang X."/>
            <person name="Kozik A."/>
            <person name="Arikit S."/>
            <person name="Song C."/>
            <person name="Xia L."/>
            <person name="Froenicke L."/>
            <person name="Lavelle D.O."/>
            <person name="Truco M.J."/>
            <person name="Xia R."/>
            <person name="Zhu S."/>
            <person name="Xu C."/>
            <person name="Xu H."/>
            <person name="Xu X."/>
            <person name="Cox K."/>
            <person name="Korf I."/>
            <person name="Meyers B.C."/>
            <person name="Michelmore R.W."/>
        </authorList>
    </citation>
    <scope>NUCLEOTIDE SEQUENCE [LARGE SCALE GENOMIC DNA]</scope>
    <source>
        <strain evidence="16">cv. Salinas</strain>
        <tissue evidence="15">Seedlings</tissue>
    </source>
</reference>
<evidence type="ECO:0000256" key="4">
    <source>
        <dbReference type="ARBA" id="ARBA00023155"/>
    </source>
</evidence>
<evidence type="ECO:0000256" key="9">
    <source>
        <dbReference type="PROSITE-ProRule" id="PRU00108"/>
    </source>
</evidence>
<evidence type="ECO:0000256" key="7">
    <source>
        <dbReference type="ARBA" id="ARBA00025748"/>
    </source>
</evidence>
<dbReference type="GO" id="GO:0009414">
    <property type="term" value="P:response to water deprivation"/>
    <property type="evidence" value="ECO:0007669"/>
    <property type="project" value="UniProtKB-ARBA"/>
</dbReference>
<dbReference type="PROSITE" id="PS00027">
    <property type="entry name" value="HOMEOBOX_1"/>
    <property type="match status" value="1"/>
</dbReference>
<dbReference type="InterPro" id="IPR003106">
    <property type="entry name" value="Leu_zip_homeo"/>
</dbReference>
<dbReference type="FunFam" id="1.10.10.60:FF:000293">
    <property type="entry name" value="Homeobox-leucine zipper protein ATHB-7"/>
    <property type="match status" value="1"/>
</dbReference>
<dbReference type="EMBL" id="NBSK02000002">
    <property type="protein sequence ID" value="KAJ0222151.1"/>
    <property type="molecule type" value="Genomic_DNA"/>
</dbReference>
<evidence type="ECO:0000256" key="6">
    <source>
        <dbReference type="ARBA" id="ARBA00023242"/>
    </source>
</evidence>
<evidence type="ECO:0000256" key="12">
    <source>
        <dbReference type="SAM" id="Coils"/>
    </source>
</evidence>
<gene>
    <name evidence="15" type="ORF">LSAT_V11C200100850</name>
</gene>
<accession>A0A9R1WBI1</accession>
<feature type="compositionally biased region" description="Basic and acidic residues" evidence="13">
    <location>
        <begin position="170"/>
        <end position="182"/>
    </location>
</feature>
<organism evidence="15 16">
    <name type="scientific">Lactuca sativa</name>
    <name type="common">Garden lettuce</name>
    <dbReference type="NCBI Taxonomy" id="4236"/>
    <lineage>
        <taxon>Eukaryota</taxon>
        <taxon>Viridiplantae</taxon>
        <taxon>Streptophyta</taxon>
        <taxon>Embryophyta</taxon>
        <taxon>Tracheophyta</taxon>
        <taxon>Spermatophyta</taxon>
        <taxon>Magnoliopsida</taxon>
        <taxon>eudicotyledons</taxon>
        <taxon>Gunneridae</taxon>
        <taxon>Pentapetalae</taxon>
        <taxon>asterids</taxon>
        <taxon>campanulids</taxon>
        <taxon>Asterales</taxon>
        <taxon>Asteraceae</taxon>
        <taxon>Cichorioideae</taxon>
        <taxon>Cichorieae</taxon>
        <taxon>Lactucinae</taxon>
        <taxon>Lactuca</taxon>
    </lineage>
</organism>
<feature type="compositionally biased region" description="Polar residues" evidence="13">
    <location>
        <begin position="184"/>
        <end position="197"/>
    </location>
</feature>
<evidence type="ECO:0000259" key="14">
    <source>
        <dbReference type="PROSITE" id="PS50071"/>
    </source>
</evidence>
<dbReference type="GO" id="GO:0000976">
    <property type="term" value="F:transcription cis-regulatory region binding"/>
    <property type="evidence" value="ECO:0007669"/>
    <property type="project" value="UniProtKB-ARBA"/>
</dbReference>
<comment type="subcellular location">
    <subcellularLocation>
        <location evidence="1 9 10">Nucleus</location>
    </subcellularLocation>
</comment>
<evidence type="ECO:0000313" key="15">
    <source>
        <dbReference type="EMBL" id="KAJ0222151.1"/>
    </source>
</evidence>
<protein>
    <recommendedName>
        <fullName evidence="11">Homeobox-leucine zipper protein</fullName>
    </recommendedName>
    <alternativeName>
        <fullName evidence="11">HD-ZIP protein</fullName>
    </alternativeName>
    <alternativeName>
        <fullName evidence="11">Homeodomain transcription factor</fullName>
    </alternativeName>
</protein>
<dbReference type="PANTHER" id="PTHR24326:SF122">
    <property type="entry name" value="HOMEOBOX-LEUCINE ZIPPER PROTEIN HOX6"/>
    <property type="match status" value="1"/>
</dbReference>
<evidence type="ECO:0000256" key="3">
    <source>
        <dbReference type="ARBA" id="ARBA00023125"/>
    </source>
</evidence>
<feature type="region of interest" description="Disordered" evidence="13">
    <location>
        <begin position="211"/>
        <end position="267"/>
    </location>
</feature>
<feature type="DNA-binding region" description="Homeobox" evidence="9">
    <location>
        <begin position="78"/>
        <end position="129"/>
    </location>
</feature>
<evidence type="ECO:0000256" key="2">
    <source>
        <dbReference type="ARBA" id="ARBA00023015"/>
    </source>
</evidence>
<dbReference type="AlphaFoldDB" id="A0A9R1WBI1"/>
<dbReference type="Pfam" id="PF00046">
    <property type="entry name" value="Homeodomain"/>
    <property type="match status" value="1"/>
</dbReference>
<evidence type="ECO:0000313" key="16">
    <source>
        <dbReference type="Proteomes" id="UP000235145"/>
    </source>
</evidence>
<feature type="region of interest" description="Disordered" evidence="13">
    <location>
        <begin position="170"/>
        <end position="197"/>
    </location>
</feature>
<feature type="compositionally biased region" description="Acidic residues" evidence="13">
    <location>
        <begin position="247"/>
        <end position="257"/>
    </location>
</feature>
<dbReference type="Gene3D" id="1.10.10.60">
    <property type="entry name" value="Homeodomain-like"/>
    <property type="match status" value="1"/>
</dbReference>
<comment type="similarity">
    <text evidence="7 11">Belongs to the HD-ZIP homeobox family. Class I subfamily.</text>
</comment>
<keyword evidence="2 11" id="KW-0805">Transcription regulation</keyword>
<keyword evidence="4 9" id="KW-0371">Homeobox</keyword>
<evidence type="ECO:0000256" key="11">
    <source>
        <dbReference type="RuleBase" id="RU369038"/>
    </source>
</evidence>
<keyword evidence="12" id="KW-0175">Coiled coil</keyword>
<feature type="coiled-coil region" evidence="12">
    <location>
        <begin position="134"/>
        <end position="168"/>
    </location>
</feature>
<comment type="function">
    <text evidence="8">Probable transcription activator that may act as growth regulators in response to water deficit.</text>
</comment>
<dbReference type="InterPro" id="IPR000047">
    <property type="entry name" value="HTH_motif"/>
</dbReference>
<keyword evidence="16" id="KW-1185">Reference proteome</keyword>
<dbReference type="InterPro" id="IPR045224">
    <property type="entry name" value="HDZip_class_I_plant"/>
</dbReference>
<feature type="domain" description="Homeobox" evidence="14">
    <location>
        <begin position="76"/>
        <end position="128"/>
    </location>
</feature>